<dbReference type="GO" id="GO:0048479">
    <property type="term" value="P:style development"/>
    <property type="evidence" value="ECO:0007669"/>
    <property type="project" value="TreeGrafter"/>
</dbReference>
<dbReference type="InterPro" id="IPR056775">
    <property type="entry name" value="YABBY_C"/>
</dbReference>
<gene>
    <name evidence="3" type="primary">DL</name>
    <name evidence="3" type="ORF">QJS10_CPA10g01732</name>
</gene>
<evidence type="ECO:0000313" key="3">
    <source>
        <dbReference type="EMBL" id="KAK1305947.1"/>
    </source>
</evidence>
<dbReference type="GO" id="GO:0010582">
    <property type="term" value="P:floral meristem determinacy"/>
    <property type="evidence" value="ECO:0007669"/>
    <property type="project" value="TreeGrafter"/>
</dbReference>
<sequence>MQECFNREEIQRIKAAKPDIPHREAFSMASKNAQEPNHELGPIGQHRDRALLPAKRVGLTGPDVSG</sequence>
<evidence type="ECO:0000256" key="1">
    <source>
        <dbReference type="SAM" id="MobiDB-lite"/>
    </source>
</evidence>
<dbReference type="AlphaFoldDB" id="A0AAV9E0W2"/>
<organism evidence="3 4">
    <name type="scientific">Acorus calamus</name>
    <name type="common">Sweet flag</name>
    <dbReference type="NCBI Taxonomy" id="4465"/>
    <lineage>
        <taxon>Eukaryota</taxon>
        <taxon>Viridiplantae</taxon>
        <taxon>Streptophyta</taxon>
        <taxon>Embryophyta</taxon>
        <taxon>Tracheophyta</taxon>
        <taxon>Spermatophyta</taxon>
        <taxon>Magnoliopsida</taxon>
        <taxon>Liliopsida</taxon>
        <taxon>Acoraceae</taxon>
        <taxon>Acorus</taxon>
    </lineage>
</organism>
<dbReference type="PANTHER" id="PTHR31675:SF1">
    <property type="entry name" value="PROTEIN CRABS CLAW"/>
    <property type="match status" value="1"/>
</dbReference>
<name>A0AAV9E0W2_ACOCL</name>
<dbReference type="EMBL" id="JAUJYO010000010">
    <property type="protein sequence ID" value="KAK1305947.1"/>
    <property type="molecule type" value="Genomic_DNA"/>
</dbReference>
<evidence type="ECO:0000313" key="4">
    <source>
        <dbReference type="Proteomes" id="UP001180020"/>
    </source>
</evidence>
<accession>A0AAV9E0W2</accession>
<dbReference type="GO" id="GO:0045165">
    <property type="term" value="P:cell fate commitment"/>
    <property type="evidence" value="ECO:0007669"/>
    <property type="project" value="TreeGrafter"/>
</dbReference>
<dbReference type="PANTHER" id="PTHR31675">
    <property type="entry name" value="PROTEIN YABBY 6-RELATED"/>
    <property type="match status" value="1"/>
</dbReference>
<dbReference type="GO" id="GO:0005634">
    <property type="term" value="C:nucleus"/>
    <property type="evidence" value="ECO:0007669"/>
    <property type="project" value="TreeGrafter"/>
</dbReference>
<proteinExistence type="predicted"/>
<dbReference type="InterPro" id="IPR006780">
    <property type="entry name" value="YABBY"/>
</dbReference>
<reference evidence="3" key="2">
    <citation type="submission" date="2023-06" db="EMBL/GenBank/DDBJ databases">
        <authorList>
            <person name="Ma L."/>
            <person name="Liu K.-W."/>
            <person name="Li Z."/>
            <person name="Hsiao Y.-Y."/>
            <person name="Qi Y."/>
            <person name="Fu T."/>
            <person name="Tang G."/>
            <person name="Zhang D."/>
            <person name="Sun W.-H."/>
            <person name="Liu D.-K."/>
            <person name="Li Y."/>
            <person name="Chen G.-Z."/>
            <person name="Liu X.-D."/>
            <person name="Liao X.-Y."/>
            <person name="Jiang Y.-T."/>
            <person name="Yu X."/>
            <person name="Hao Y."/>
            <person name="Huang J."/>
            <person name="Zhao X.-W."/>
            <person name="Ke S."/>
            <person name="Chen Y.-Y."/>
            <person name="Wu W.-L."/>
            <person name="Hsu J.-L."/>
            <person name="Lin Y.-F."/>
            <person name="Huang M.-D."/>
            <person name="Li C.-Y."/>
            <person name="Huang L."/>
            <person name="Wang Z.-W."/>
            <person name="Zhao X."/>
            <person name="Zhong W.-Y."/>
            <person name="Peng D.-H."/>
            <person name="Ahmad S."/>
            <person name="Lan S."/>
            <person name="Zhang J.-S."/>
            <person name="Tsai W.-C."/>
            <person name="Van De Peer Y."/>
            <person name="Liu Z.-J."/>
        </authorList>
    </citation>
    <scope>NUCLEOTIDE SEQUENCE</scope>
    <source>
        <strain evidence="3">CP</strain>
        <tissue evidence="3">Leaves</tissue>
    </source>
</reference>
<reference evidence="3" key="1">
    <citation type="journal article" date="2023" name="Nat. Commun.">
        <title>Diploid and tetraploid genomes of Acorus and the evolution of monocots.</title>
        <authorList>
            <person name="Ma L."/>
            <person name="Liu K.W."/>
            <person name="Li Z."/>
            <person name="Hsiao Y.Y."/>
            <person name="Qi Y."/>
            <person name="Fu T."/>
            <person name="Tang G.D."/>
            <person name="Zhang D."/>
            <person name="Sun W.H."/>
            <person name="Liu D.K."/>
            <person name="Li Y."/>
            <person name="Chen G.Z."/>
            <person name="Liu X.D."/>
            <person name="Liao X.Y."/>
            <person name="Jiang Y.T."/>
            <person name="Yu X."/>
            <person name="Hao Y."/>
            <person name="Huang J."/>
            <person name="Zhao X.W."/>
            <person name="Ke S."/>
            <person name="Chen Y.Y."/>
            <person name="Wu W.L."/>
            <person name="Hsu J.L."/>
            <person name="Lin Y.F."/>
            <person name="Huang M.D."/>
            <person name="Li C.Y."/>
            <person name="Huang L."/>
            <person name="Wang Z.W."/>
            <person name="Zhao X."/>
            <person name="Zhong W.Y."/>
            <person name="Peng D.H."/>
            <person name="Ahmad S."/>
            <person name="Lan S."/>
            <person name="Zhang J.S."/>
            <person name="Tsai W.C."/>
            <person name="Van de Peer Y."/>
            <person name="Liu Z.J."/>
        </authorList>
    </citation>
    <scope>NUCLEOTIDE SEQUENCE</scope>
    <source>
        <strain evidence="3">CP</strain>
    </source>
</reference>
<evidence type="ECO:0000259" key="2">
    <source>
        <dbReference type="Pfam" id="PF04690"/>
    </source>
</evidence>
<keyword evidence="4" id="KW-1185">Reference proteome</keyword>
<protein>
    <submittedName>
        <fullName evidence="3">Protein DROOPING LEAF</fullName>
    </submittedName>
</protein>
<dbReference type="Pfam" id="PF04690">
    <property type="entry name" value="YABBY"/>
    <property type="match status" value="1"/>
</dbReference>
<dbReference type="Proteomes" id="UP001180020">
    <property type="component" value="Unassembled WGS sequence"/>
</dbReference>
<feature type="compositionally biased region" description="Basic and acidic residues" evidence="1">
    <location>
        <begin position="1"/>
        <end position="25"/>
    </location>
</feature>
<feature type="region of interest" description="Disordered" evidence="1">
    <location>
        <begin position="1"/>
        <end position="66"/>
    </location>
</feature>
<comment type="caution">
    <text evidence="3">The sequence shown here is derived from an EMBL/GenBank/DDBJ whole genome shotgun (WGS) entry which is preliminary data.</text>
</comment>
<dbReference type="GO" id="GO:0048366">
    <property type="term" value="P:leaf development"/>
    <property type="evidence" value="ECO:0007669"/>
    <property type="project" value="TreeGrafter"/>
</dbReference>
<feature type="domain" description="YABBY protein C-terminal" evidence="2">
    <location>
        <begin position="4"/>
        <end position="32"/>
    </location>
</feature>